<evidence type="ECO:0000313" key="2">
    <source>
        <dbReference type="EMBL" id="WXL26373.1"/>
    </source>
</evidence>
<evidence type="ECO:0008006" key="4">
    <source>
        <dbReference type="Google" id="ProtNLM"/>
    </source>
</evidence>
<keyword evidence="1" id="KW-0732">Signal</keyword>
<gene>
    <name evidence="2" type="ORF">WG219_02465</name>
</gene>
<sequence>MNLRPALTLLTFSALSITPIFASEGTEDEWQFAFSPYFWGAGISGDVGQFNLPKIEMDSSFSDIWKDLDFSFMAIAEARKGRFSLFSDVVYTKISSRADTPRGVLVDHINVKSETFAGVLGAGYAIVETDRALVDWVAGARLWHASTDINFKGGLVGDRSGHDSDTWVDAVTGLRGRYALTPEIYLSGWGLIGAGEADLDWDVAATVGYQFSNSLSAVAGYRALGVDYNKGSFVYDVVQKGPVVGVVMRF</sequence>
<evidence type="ECO:0000313" key="3">
    <source>
        <dbReference type="Proteomes" id="UP001476583"/>
    </source>
</evidence>
<dbReference type="EMBL" id="CP148074">
    <property type="protein sequence ID" value="WXL26373.1"/>
    <property type="molecule type" value="Genomic_DNA"/>
</dbReference>
<accession>A0ABZ2RJW2</accession>
<reference evidence="2 3" key="1">
    <citation type="submission" date="2024-03" db="EMBL/GenBank/DDBJ databases">
        <title>Complete genome of BD2.</title>
        <authorList>
            <person name="Cao G."/>
        </authorList>
    </citation>
    <scope>NUCLEOTIDE SEQUENCE [LARGE SCALE GENOMIC DNA]</scope>
    <source>
        <strain evidence="2 3">BD2</strain>
    </source>
</reference>
<feature type="signal peptide" evidence="1">
    <location>
        <begin position="1"/>
        <end position="22"/>
    </location>
</feature>
<evidence type="ECO:0000256" key="1">
    <source>
        <dbReference type="SAM" id="SignalP"/>
    </source>
</evidence>
<feature type="chain" id="PRO_5045113292" description="Outer membrane protein beta-barrel domain-containing protein" evidence="1">
    <location>
        <begin position="23"/>
        <end position="250"/>
    </location>
</feature>
<name>A0ABZ2RJW2_ECTME</name>
<dbReference type="Proteomes" id="UP001476583">
    <property type="component" value="Chromosome"/>
</dbReference>
<protein>
    <recommendedName>
        <fullName evidence="4">Outer membrane protein beta-barrel domain-containing protein</fullName>
    </recommendedName>
</protein>
<proteinExistence type="predicted"/>
<organism evidence="2 3">
    <name type="scientific">Ectopseudomonas mendocina</name>
    <name type="common">Pseudomonas mendocina</name>
    <dbReference type="NCBI Taxonomy" id="300"/>
    <lineage>
        <taxon>Bacteria</taxon>
        <taxon>Pseudomonadati</taxon>
        <taxon>Pseudomonadota</taxon>
        <taxon>Gammaproteobacteria</taxon>
        <taxon>Pseudomonadales</taxon>
        <taxon>Pseudomonadaceae</taxon>
        <taxon>Ectopseudomonas</taxon>
    </lineage>
</organism>
<keyword evidence="3" id="KW-1185">Reference proteome</keyword>